<evidence type="ECO:0000256" key="1">
    <source>
        <dbReference type="SAM" id="MobiDB-lite"/>
    </source>
</evidence>
<reference evidence="3" key="1">
    <citation type="submission" date="2020-11" db="EMBL/GenBank/DDBJ databases">
        <authorList>
            <consortium name="DOE Joint Genome Institute"/>
            <person name="Ahrendt S."/>
            <person name="Riley R."/>
            <person name="Andreopoulos W."/>
            <person name="Labutti K."/>
            <person name="Pangilinan J."/>
            <person name="Ruiz-Duenas F.J."/>
            <person name="Barrasa J.M."/>
            <person name="Sanchez-Garcia M."/>
            <person name="Camarero S."/>
            <person name="Miyauchi S."/>
            <person name="Serrano A."/>
            <person name="Linde D."/>
            <person name="Babiker R."/>
            <person name="Drula E."/>
            <person name="Ayuso-Fernandez I."/>
            <person name="Pacheco R."/>
            <person name="Padilla G."/>
            <person name="Ferreira P."/>
            <person name="Barriuso J."/>
            <person name="Kellner H."/>
            <person name="Castanera R."/>
            <person name="Alfaro M."/>
            <person name="Ramirez L."/>
            <person name="Pisabarro A.G."/>
            <person name="Kuo A."/>
            <person name="Tritt A."/>
            <person name="Lipzen A."/>
            <person name="He G."/>
            <person name="Yan M."/>
            <person name="Ng V."/>
            <person name="Cullen D."/>
            <person name="Martin F."/>
            <person name="Rosso M.-N."/>
            <person name="Henrissat B."/>
            <person name="Hibbett D."/>
            <person name="Martinez A.T."/>
            <person name="Grigoriev I.V."/>
        </authorList>
    </citation>
    <scope>NUCLEOTIDE SEQUENCE</scope>
    <source>
        <strain evidence="3">CIRM-BRFM 674</strain>
    </source>
</reference>
<dbReference type="Proteomes" id="UP000807469">
    <property type="component" value="Unassembled WGS sequence"/>
</dbReference>
<protein>
    <submittedName>
        <fullName evidence="3">Uncharacterized protein</fullName>
    </submittedName>
</protein>
<feature type="compositionally biased region" description="Low complexity" evidence="1">
    <location>
        <begin position="122"/>
        <end position="183"/>
    </location>
</feature>
<name>A0A9P6CZ59_9AGAR</name>
<dbReference type="OrthoDB" id="3362246at2759"/>
<accession>A0A9P6CZ59</accession>
<gene>
    <name evidence="3" type="ORF">BDN70DRAFT_880381</name>
</gene>
<sequence>MFVLAAVSLLVGTVFAQSALVVNTPTRAVVCQPLLITWSGGTRTVFAANDPSGAPLVDFGQVNGHQRTWVVNVAADTSVELDLRDTVGTLAQSAQFTIHPGQNTSCLGTGGTGTAASISATTTITSSRNSTTSTRSTTAHTTTSTSRRTTTSTTSSHSQSSATFSSPPSLTLSPTTTDESTLSHAPINGTSTADTSTTAAALFTTAFATSTGSSTTPSVTPASSSASRNAAYSALSFIGTVLVFLIL</sequence>
<comment type="caution">
    <text evidence="3">The sequence shown here is derived from an EMBL/GenBank/DDBJ whole genome shotgun (WGS) entry which is preliminary data.</text>
</comment>
<organism evidence="3 4">
    <name type="scientific">Pholiota conissans</name>
    <dbReference type="NCBI Taxonomy" id="109636"/>
    <lineage>
        <taxon>Eukaryota</taxon>
        <taxon>Fungi</taxon>
        <taxon>Dikarya</taxon>
        <taxon>Basidiomycota</taxon>
        <taxon>Agaricomycotina</taxon>
        <taxon>Agaricomycetes</taxon>
        <taxon>Agaricomycetidae</taxon>
        <taxon>Agaricales</taxon>
        <taxon>Agaricineae</taxon>
        <taxon>Strophariaceae</taxon>
        <taxon>Pholiota</taxon>
    </lineage>
</organism>
<feature type="signal peptide" evidence="2">
    <location>
        <begin position="1"/>
        <end position="16"/>
    </location>
</feature>
<evidence type="ECO:0000313" key="4">
    <source>
        <dbReference type="Proteomes" id="UP000807469"/>
    </source>
</evidence>
<dbReference type="AlphaFoldDB" id="A0A9P6CZ59"/>
<proteinExistence type="predicted"/>
<keyword evidence="2" id="KW-0732">Signal</keyword>
<dbReference type="PANTHER" id="PTHR37487">
    <property type="entry name" value="CHROMOSOME 1, WHOLE GENOME SHOTGUN SEQUENCE"/>
    <property type="match status" value="1"/>
</dbReference>
<keyword evidence="4" id="KW-1185">Reference proteome</keyword>
<feature type="region of interest" description="Disordered" evidence="1">
    <location>
        <begin position="122"/>
        <end position="193"/>
    </location>
</feature>
<dbReference type="EMBL" id="MU155242">
    <property type="protein sequence ID" value="KAF9478120.1"/>
    <property type="molecule type" value="Genomic_DNA"/>
</dbReference>
<dbReference type="PANTHER" id="PTHR37487:SF2">
    <property type="entry name" value="EXPRESSED PROTEIN"/>
    <property type="match status" value="1"/>
</dbReference>
<evidence type="ECO:0000256" key="2">
    <source>
        <dbReference type="SAM" id="SignalP"/>
    </source>
</evidence>
<evidence type="ECO:0000313" key="3">
    <source>
        <dbReference type="EMBL" id="KAF9478120.1"/>
    </source>
</evidence>
<feature type="chain" id="PRO_5040478062" evidence="2">
    <location>
        <begin position="17"/>
        <end position="247"/>
    </location>
</feature>